<name>A0A956N7V6_UNCEI</name>
<keyword evidence="12" id="KW-0963">Cytoplasm</keyword>
<keyword evidence="12" id="KW-0819">tRNA processing</keyword>
<evidence type="ECO:0000313" key="17">
    <source>
        <dbReference type="Proteomes" id="UP000739538"/>
    </source>
</evidence>
<keyword evidence="5 12" id="KW-0479">Metal-binding</keyword>
<dbReference type="AlphaFoldDB" id="A0A956N7V6"/>
<dbReference type="Pfam" id="PF04055">
    <property type="entry name" value="Radical_SAM"/>
    <property type="match status" value="1"/>
</dbReference>
<proteinExistence type="inferred from homology"/>
<feature type="domain" description="TRAM" evidence="13">
    <location>
        <begin position="370"/>
        <end position="432"/>
    </location>
</feature>
<dbReference type="InterPro" id="IPR006638">
    <property type="entry name" value="Elp3/MiaA/NifB-like_rSAM"/>
</dbReference>
<evidence type="ECO:0000256" key="10">
    <source>
        <dbReference type="ARBA" id="ARBA00080698"/>
    </source>
</evidence>
<dbReference type="SFLD" id="SFLDG01082">
    <property type="entry name" value="B12-binding_domain_containing"/>
    <property type="match status" value="1"/>
</dbReference>
<dbReference type="Pfam" id="PF01938">
    <property type="entry name" value="TRAM"/>
    <property type="match status" value="1"/>
</dbReference>
<feature type="binding site" evidence="12">
    <location>
        <position position="152"/>
    </location>
    <ligand>
        <name>[4Fe-4S] cluster</name>
        <dbReference type="ChEBI" id="CHEBI:49883"/>
        <label>2</label>
        <note>4Fe-4S-S-AdoMet</note>
    </ligand>
</feature>
<dbReference type="Gene3D" id="3.40.50.12160">
    <property type="entry name" value="Methylthiotransferase, N-terminal domain"/>
    <property type="match status" value="1"/>
</dbReference>
<comment type="caution">
    <text evidence="16">The sequence shown here is derived from an EMBL/GenBank/DDBJ whole genome shotgun (WGS) entry which is preliminary data.</text>
</comment>
<comment type="function">
    <text evidence="1 12">Catalyzes the methylthiolation of N6-(dimethylallyl)adenosine (i(6)A), leading to the formation of 2-methylthio-N6-(dimethylallyl)adenosine (ms(2)i(6)A) at position 37 in tRNAs that read codons beginning with uridine.</text>
</comment>
<dbReference type="InterPro" id="IPR023404">
    <property type="entry name" value="rSAM_horseshoe"/>
</dbReference>
<evidence type="ECO:0000256" key="4">
    <source>
        <dbReference type="ARBA" id="ARBA00022691"/>
    </source>
</evidence>
<comment type="subunit">
    <text evidence="12">Monomer.</text>
</comment>
<dbReference type="InterPro" id="IPR006463">
    <property type="entry name" value="MiaB_methiolase"/>
</dbReference>
<protein>
    <recommendedName>
        <fullName evidence="9 12">tRNA-2-methylthio-N(6)-dimethylallyladenosine synthase</fullName>
        <ecNumber evidence="8 12">2.8.4.3</ecNumber>
    </recommendedName>
    <alternativeName>
        <fullName evidence="11 12">(Dimethylallyl)adenosine tRNA methylthiotransferase MiaB</fullName>
    </alternativeName>
    <alternativeName>
        <fullName evidence="10 12">tRNA-i(6)A37 methylthiotransferase</fullName>
    </alternativeName>
</protein>
<dbReference type="Proteomes" id="UP000739538">
    <property type="component" value="Unassembled WGS sequence"/>
</dbReference>
<feature type="domain" description="Radical SAM core" evidence="15">
    <location>
        <begin position="138"/>
        <end position="367"/>
    </location>
</feature>
<evidence type="ECO:0000256" key="7">
    <source>
        <dbReference type="ARBA" id="ARBA00023014"/>
    </source>
</evidence>
<dbReference type="GO" id="GO:0051539">
    <property type="term" value="F:4 iron, 4 sulfur cluster binding"/>
    <property type="evidence" value="ECO:0007669"/>
    <property type="project" value="UniProtKB-UniRule"/>
</dbReference>
<comment type="subcellular location">
    <subcellularLocation>
        <location evidence="12">Cytoplasm</location>
    </subcellularLocation>
</comment>
<evidence type="ECO:0000259" key="15">
    <source>
        <dbReference type="PROSITE" id="PS51918"/>
    </source>
</evidence>
<dbReference type="InterPro" id="IPR005839">
    <property type="entry name" value="Methylthiotransferase"/>
</dbReference>
<dbReference type="SFLD" id="SFLDG01061">
    <property type="entry name" value="methylthiotransferase"/>
    <property type="match status" value="1"/>
</dbReference>
<dbReference type="Pfam" id="PF00919">
    <property type="entry name" value="UPF0004"/>
    <property type="match status" value="1"/>
</dbReference>
<dbReference type="PANTHER" id="PTHR43020">
    <property type="entry name" value="CDK5 REGULATORY SUBUNIT-ASSOCIATED PROTEIN 1"/>
    <property type="match status" value="1"/>
</dbReference>
<reference evidence="16" key="2">
    <citation type="journal article" date="2021" name="Microbiome">
        <title>Successional dynamics and alternative stable states in a saline activated sludge microbial community over 9 years.</title>
        <authorList>
            <person name="Wang Y."/>
            <person name="Ye J."/>
            <person name="Ju F."/>
            <person name="Liu L."/>
            <person name="Boyd J.A."/>
            <person name="Deng Y."/>
            <person name="Parks D.H."/>
            <person name="Jiang X."/>
            <person name="Yin X."/>
            <person name="Woodcroft B.J."/>
            <person name="Tyson G.W."/>
            <person name="Hugenholtz P."/>
            <person name="Polz M.F."/>
            <person name="Zhang T."/>
        </authorList>
    </citation>
    <scope>NUCLEOTIDE SEQUENCE</scope>
    <source>
        <strain evidence="16">HKST-UBA02</strain>
    </source>
</reference>
<dbReference type="NCBIfam" id="TIGR00089">
    <property type="entry name" value="MiaB/RimO family radical SAM methylthiotransferase"/>
    <property type="match status" value="1"/>
</dbReference>
<feature type="binding site" evidence="12">
    <location>
        <position position="81"/>
    </location>
    <ligand>
        <name>[4Fe-4S] cluster</name>
        <dbReference type="ChEBI" id="CHEBI:49883"/>
        <label>1</label>
    </ligand>
</feature>
<dbReference type="PANTHER" id="PTHR43020:SF2">
    <property type="entry name" value="MITOCHONDRIAL TRNA METHYLTHIOTRANSFERASE CDK5RAP1"/>
    <property type="match status" value="1"/>
</dbReference>
<dbReference type="FunFam" id="3.80.30.20:FF:000001">
    <property type="entry name" value="tRNA-2-methylthio-N(6)-dimethylallyladenosine synthase 2"/>
    <property type="match status" value="1"/>
</dbReference>
<evidence type="ECO:0000256" key="1">
    <source>
        <dbReference type="ARBA" id="ARBA00003234"/>
    </source>
</evidence>
<dbReference type="InterPro" id="IPR058240">
    <property type="entry name" value="rSAM_sf"/>
</dbReference>
<evidence type="ECO:0000259" key="14">
    <source>
        <dbReference type="PROSITE" id="PS51449"/>
    </source>
</evidence>
<organism evidence="16 17">
    <name type="scientific">Eiseniibacteriota bacterium</name>
    <dbReference type="NCBI Taxonomy" id="2212470"/>
    <lineage>
        <taxon>Bacteria</taxon>
        <taxon>Candidatus Eiseniibacteriota</taxon>
    </lineage>
</organism>
<evidence type="ECO:0000259" key="13">
    <source>
        <dbReference type="PROSITE" id="PS50926"/>
    </source>
</evidence>
<dbReference type="PROSITE" id="PS51449">
    <property type="entry name" value="MTTASE_N"/>
    <property type="match status" value="1"/>
</dbReference>
<gene>
    <name evidence="12 16" type="primary">miaB</name>
    <name evidence="16" type="ORF">KDA27_01050</name>
</gene>
<dbReference type="InterPro" id="IPR002792">
    <property type="entry name" value="TRAM_dom"/>
</dbReference>
<reference evidence="16" key="1">
    <citation type="submission" date="2020-04" db="EMBL/GenBank/DDBJ databases">
        <authorList>
            <person name="Zhang T."/>
        </authorList>
    </citation>
    <scope>NUCLEOTIDE SEQUENCE</scope>
    <source>
        <strain evidence="16">HKST-UBA02</strain>
    </source>
</reference>
<dbReference type="PROSITE" id="PS01278">
    <property type="entry name" value="MTTASE_RADICAL"/>
    <property type="match status" value="1"/>
</dbReference>
<comment type="similarity">
    <text evidence="12">Belongs to the methylthiotransferase family. MiaB subfamily.</text>
</comment>
<evidence type="ECO:0000256" key="2">
    <source>
        <dbReference type="ARBA" id="ARBA00022485"/>
    </source>
</evidence>
<keyword evidence="4 12" id="KW-0949">S-adenosyl-L-methionine</keyword>
<feature type="domain" description="MTTase N-terminal" evidence="14">
    <location>
        <begin position="2"/>
        <end position="118"/>
    </location>
</feature>
<dbReference type="GO" id="GO:0035597">
    <property type="term" value="F:tRNA-2-methylthio-N(6)-dimethylallyladenosine(37) synthase activity"/>
    <property type="evidence" value="ECO:0007669"/>
    <property type="project" value="UniProtKB-EC"/>
</dbReference>
<accession>A0A956N7V6</accession>
<dbReference type="InterPro" id="IPR038135">
    <property type="entry name" value="Methylthiotransferase_N_sf"/>
</dbReference>
<keyword evidence="6 12" id="KW-0408">Iron</keyword>
<dbReference type="InterPro" id="IPR013848">
    <property type="entry name" value="Methylthiotransferase_N"/>
</dbReference>
<dbReference type="PROSITE" id="PS50926">
    <property type="entry name" value="TRAM"/>
    <property type="match status" value="1"/>
</dbReference>
<dbReference type="InterPro" id="IPR020612">
    <property type="entry name" value="Methylthiotransferase_CS"/>
</dbReference>
<dbReference type="SFLD" id="SFLDF00273">
    <property type="entry name" value="(dimethylallyl)adenosine_tRNA"/>
    <property type="match status" value="1"/>
</dbReference>
<feature type="binding site" evidence="12">
    <location>
        <position position="156"/>
    </location>
    <ligand>
        <name>[4Fe-4S] cluster</name>
        <dbReference type="ChEBI" id="CHEBI:49883"/>
        <label>2</label>
        <note>4Fe-4S-S-AdoMet</note>
    </ligand>
</feature>
<dbReference type="GO" id="GO:0046872">
    <property type="term" value="F:metal ion binding"/>
    <property type="evidence" value="ECO:0007669"/>
    <property type="project" value="UniProtKB-KW"/>
</dbReference>
<evidence type="ECO:0000256" key="11">
    <source>
        <dbReference type="ARBA" id="ARBA00081141"/>
    </source>
</evidence>
<dbReference type="SFLD" id="SFLDS00029">
    <property type="entry name" value="Radical_SAM"/>
    <property type="match status" value="1"/>
</dbReference>
<dbReference type="PROSITE" id="PS51918">
    <property type="entry name" value="RADICAL_SAM"/>
    <property type="match status" value="1"/>
</dbReference>
<dbReference type="GO" id="GO:0005829">
    <property type="term" value="C:cytosol"/>
    <property type="evidence" value="ECO:0007669"/>
    <property type="project" value="TreeGrafter"/>
</dbReference>
<dbReference type="NCBIfam" id="TIGR01574">
    <property type="entry name" value="miaB-methiolase"/>
    <property type="match status" value="1"/>
</dbReference>
<evidence type="ECO:0000256" key="9">
    <source>
        <dbReference type="ARBA" id="ARBA00068570"/>
    </source>
</evidence>
<evidence type="ECO:0000313" key="16">
    <source>
        <dbReference type="EMBL" id="MCA9754360.1"/>
    </source>
</evidence>
<evidence type="ECO:0000256" key="5">
    <source>
        <dbReference type="ARBA" id="ARBA00022723"/>
    </source>
</evidence>
<feature type="binding site" evidence="12">
    <location>
        <position position="47"/>
    </location>
    <ligand>
        <name>[4Fe-4S] cluster</name>
        <dbReference type="ChEBI" id="CHEBI:49883"/>
        <label>1</label>
    </ligand>
</feature>
<evidence type="ECO:0000256" key="3">
    <source>
        <dbReference type="ARBA" id="ARBA00022679"/>
    </source>
</evidence>
<comment type="cofactor">
    <cofactor evidence="12">
        <name>[4Fe-4S] cluster</name>
        <dbReference type="ChEBI" id="CHEBI:49883"/>
    </cofactor>
    <text evidence="12">Binds 2 [4Fe-4S] clusters. One cluster is coordinated with 3 cysteines and an exchangeable S-adenosyl-L-methionine.</text>
</comment>
<comment type="catalytic activity">
    <reaction evidence="12">
        <text>N(6)-dimethylallyladenosine(37) in tRNA + (sulfur carrier)-SH + AH2 + 2 S-adenosyl-L-methionine = 2-methylsulfanyl-N(6)-dimethylallyladenosine(37) in tRNA + (sulfur carrier)-H + 5'-deoxyadenosine + L-methionine + A + S-adenosyl-L-homocysteine + 2 H(+)</text>
        <dbReference type="Rhea" id="RHEA:37067"/>
        <dbReference type="Rhea" id="RHEA-COMP:10375"/>
        <dbReference type="Rhea" id="RHEA-COMP:10376"/>
        <dbReference type="Rhea" id="RHEA-COMP:14737"/>
        <dbReference type="Rhea" id="RHEA-COMP:14739"/>
        <dbReference type="ChEBI" id="CHEBI:13193"/>
        <dbReference type="ChEBI" id="CHEBI:15378"/>
        <dbReference type="ChEBI" id="CHEBI:17319"/>
        <dbReference type="ChEBI" id="CHEBI:17499"/>
        <dbReference type="ChEBI" id="CHEBI:29917"/>
        <dbReference type="ChEBI" id="CHEBI:57844"/>
        <dbReference type="ChEBI" id="CHEBI:57856"/>
        <dbReference type="ChEBI" id="CHEBI:59789"/>
        <dbReference type="ChEBI" id="CHEBI:64428"/>
        <dbReference type="ChEBI" id="CHEBI:74415"/>
        <dbReference type="ChEBI" id="CHEBI:74417"/>
        <dbReference type="EC" id="2.8.4.3"/>
    </reaction>
</comment>
<sequence length="448" mass="50268">MRRAYIETYGCQMNVADSALMTHVLEDAGFKVTEDVNEASLILLNTCAIRERAEERVTARLQQLGQLKRIRPDLVLGVTGCMPKHLGKELLDRLPKVDLFIGPDSYRHLPSLVEEAALRPTFSLTLGDEDYSDLDPVSIEGIHAFVPIMRGCDRFCTFCVVPLTRGREKSLPLADVVRQVRGAAEHGVRAVTLLGQTVNSYHHEEDRFRDLLSEVSEVEGILRVRFTSPHPVEFEEDVFALMAERPNLCAHIHLPVQSGSTRILESMKRGHSREEFLALVDRIRTHLPDVGLTTDIIVGYPGETDADFEATLSLVREVQFDSAFMFRYSPRSGTYAYRKLRDEEVPDAVSAERLERLIAEQERISLQRYRRWEGRHVEVLVETVSRRNPLNSVGKSDDGKTVILPGTPEPGTMVSVPIARATSHTLIAEGVQEREAAPDPAPVESIEV</sequence>
<dbReference type="EC" id="2.8.4.3" evidence="8 12"/>
<dbReference type="CDD" id="cd01335">
    <property type="entry name" value="Radical_SAM"/>
    <property type="match status" value="1"/>
</dbReference>
<feature type="binding site" evidence="12">
    <location>
        <position position="159"/>
    </location>
    <ligand>
        <name>[4Fe-4S] cluster</name>
        <dbReference type="ChEBI" id="CHEBI:49883"/>
        <label>2</label>
        <note>4Fe-4S-S-AdoMet</note>
    </ligand>
</feature>
<dbReference type="Gene3D" id="3.80.30.20">
    <property type="entry name" value="tm_1862 like domain"/>
    <property type="match status" value="1"/>
</dbReference>
<feature type="binding site" evidence="12">
    <location>
        <position position="11"/>
    </location>
    <ligand>
        <name>[4Fe-4S] cluster</name>
        <dbReference type="ChEBI" id="CHEBI:49883"/>
        <label>1</label>
    </ligand>
</feature>
<dbReference type="SMART" id="SM00729">
    <property type="entry name" value="Elp3"/>
    <property type="match status" value="1"/>
</dbReference>
<evidence type="ECO:0000256" key="12">
    <source>
        <dbReference type="HAMAP-Rule" id="MF_01864"/>
    </source>
</evidence>
<dbReference type="SUPFAM" id="SSF102114">
    <property type="entry name" value="Radical SAM enzymes"/>
    <property type="match status" value="1"/>
</dbReference>
<keyword evidence="2 12" id="KW-0004">4Fe-4S</keyword>
<evidence type="ECO:0000256" key="8">
    <source>
        <dbReference type="ARBA" id="ARBA00033765"/>
    </source>
</evidence>
<dbReference type="EMBL" id="JAGQHS010000002">
    <property type="protein sequence ID" value="MCA9754360.1"/>
    <property type="molecule type" value="Genomic_DNA"/>
</dbReference>
<dbReference type="HAMAP" id="MF_01864">
    <property type="entry name" value="tRNA_metthiotr_MiaB"/>
    <property type="match status" value="1"/>
</dbReference>
<keyword evidence="3 12" id="KW-0808">Transferase</keyword>
<evidence type="ECO:0000256" key="6">
    <source>
        <dbReference type="ARBA" id="ARBA00023004"/>
    </source>
</evidence>
<dbReference type="InterPro" id="IPR007197">
    <property type="entry name" value="rSAM"/>
</dbReference>
<keyword evidence="7 12" id="KW-0411">Iron-sulfur</keyword>
<dbReference type="FunFam" id="3.40.50.12160:FF:000003">
    <property type="entry name" value="CDK5 regulatory subunit-associated protein 1"/>
    <property type="match status" value="1"/>
</dbReference>